<accession>A0A645H7U5</accession>
<organism evidence="2">
    <name type="scientific">bioreactor metagenome</name>
    <dbReference type="NCBI Taxonomy" id="1076179"/>
    <lineage>
        <taxon>unclassified sequences</taxon>
        <taxon>metagenomes</taxon>
        <taxon>ecological metagenomes</taxon>
    </lineage>
</organism>
<sequence>MLVNRVAQRGKDAEQHEENWYNRQDADDHVLRHRGLLRRARRVAGHLQQQPDEENRESAGEFSNKRHHTRVDALLPVARVGFIEVGHVRQHGPRNRIRNAGANADDDGNCHEPKRRGIRPQ</sequence>
<gene>
    <name evidence="2" type="ORF">SDC9_182070</name>
</gene>
<evidence type="ECO:0000256" key="1">
    <source>
        <dbReference type="SAM" id="MobiDB-lite"/>
    </source>
</evidence>
<feature type="compositionally biased region" description="Basic and acidic residues" evidence="1">
    <location>
        <begin position="9"/>
        <end position="21"/>
    </location>
</feature>
<feature type="region of interest" description="Disordered" evidence="1">
    <location>
        <begin position="42"/>
        <end position="69"/>
    </location>
</feature>
<dbReference type="AlphaFoldDB" id="A0A645H7U5"/>
<dbReference type="EMBL" id="VSSQ01087686">
    <property type="protein sequence ID" value="MPN34576.1"/>
    <property type="molecule type" value="Genomic_DNA"/>
</dbReference>
<feature type="region of interest" description="Disordered" evidence="1">
    <location>
        <begin position="1"/>
        <end position="21"/>
    </location>
</feature>
<feature type="region of interest" description="Disordered" evidence="1">
    <location>
        <begin position="91"/>
        <end position="121"/>
    </location>
</feature>
<proteinExistence type="predicted"/>
<name>A0A645H7U5_9ZZZZ</name>
<evidence type="ECO:0000313" key="2">
    <source>
        <dbReference type="EMBL" id="MPN34576.1"/>
    </source>
</evidence>
<comment type="caution">
    <text evidence="2">The sequence shown here is derived from an EMBL/GenBank/DDBJ whole genome shotgun (WGS) entry which is preliminary data.</text>
</comment>
<protein>
    <submittedName>
        <fullName evidence="2">Uncharacterized protein</fullName>
    </submittedName>
</protein>
<reference evidence="2" key="1">
    <citation type="submission" date="2019-08" db="EMBL/GenBank/DDBJ databases">
        <authorList>
            <person name="Kucharzyk K."/>
            <person name="Murdoch R.W."/>
            <person name="Higgins S."/>
            <person name="Loffler F."/>
        </authorList>
    </citation>
    <scope>NUCLEOTIDE SEQUENCE</scope>
</reference>